<dbReference type="EMBL" id="AZGC01000039">
    <property type="protein sequence ID" value="KRL93959.1"/>
    <property type="molecule type" value="Genomic_DNA"/>
</dbReference>
<dbReference type="PATRIC" id="fig|1423742.4.peg.1483"/>
<accession>A0A0R1UL75</accession>
<dbReference type="Proteomes" id="UP000051084">
    <property type="component" value="Unassembled WGS sequence"/>
</dbReference>
<dbReference type="AlphaFoldDB" id="A0A0R1UL75"/>
<dbReference type="STRING" id="417373.GCA_001570685_00520"/>
<evidence type="ECO:0000313" key="3">
    <source>
        <dbReference type="Proteomes" id="UP000051084"/>
    </source>
</evidence>
<feature type="domain" description="DUF1828" evidence="1">
    <location>
        <begin position="32"/>
        <end position="113"/>
    </location>
</feature>
<evidence type="ECO:0000259" key="1">
    <source>
        <dbReference type="Pfam" id="PF08861"/>
    </source>
</evidence>
<dbReference type="Pfam" id="PF08861">
    <property type="entry name" value="DUF1828"/>
    <property type="match status" value="1"/>
</dbReference>
<keyword evidence="3" id="KW-1185">Reference proteome</keyword>
<evidence type="ECO:0000313" key="2">
    <source>
        <dbReference type="EMBL" id="KRL93959.1"/>
    </source>
</evidence>
<name>A0A0R1UL75_9LACO</name>
<organism evidence="2 3">
    <name type="scientific">Limosilactobacillus equigenerosi DSM 18793 = JCM 14505</name>
    <dbReference type="NCBI Taxonomy" id="1423742"/>
    <lineage>
        <taxon>Bacteria</taxon>
        <taxon>Bacillati</taxon>
        <taxon>Bacillota</taxon>
        <taxon>Bacilli</taxon>
        <taxon>Lactobacillales</taxon>
        <taxon>Lactobacillaceae</taxon>
        <taxon>Limosilactobacillus</taxon>
    </lineage>
</organism>
<reference evidence="2 3" key="1">
    <citation type="journal article" date="2015" name="Genome Announc.">
        <title>Expanding the biotechnology potential of lactobacilli through comparative genomics of 213 strains and associated genera.</title>
        <authorList>
            <person name="Sun Z."/>
            <person name="Harris H.M."/>
            <person name="McCann A."/>
            <person name="Guo C."/>
            <person name="Argimon S."/>
            <person name="Zhang W."/>
            <person name="Yang X."/>
            <person name="Jeffery I.B."/>
            <person name="Cooney J.C."/>
            <person name="Kagawa T.F."/>
            <person name="Liu W."/>
            <person name="Song Y."/>
            <person name="Salvetti E."/>
            <person name="Wrobel A."/>
            <person name="Rasinkangas P."/>
            <person name="Parkhill J."/>
            <person name="Rea M.C."/>
            <person name="O'Sullivan O."/>
            <person name="Ritari J."/>
            <person name="Douillard F.P."/>
            <person name="Paul Ross R."/>
            <person name="Yang R."/>
            <person name="Briner A.E."/>
            <person name="Felis G.E."/>
            <person name="de Vos W.M."/>
            <person name="Barrangou R."/>
            <person name="Klaenhammer T.R."/>
            <person name="Caufield P.W."/>
            <person name="Cui Y."/>
            <person name="Zhang H."/>
            <person name="O'Toole P.W."/>
        </authorList>
    </citation>
    <scope>NUCLEOTIDE SEQUENCE [LARGE SCALE GENOMIC DNA]</scope>
    <source>
        <strain evidence="2 3">DSM 18793</strain>
    </source>
</reference>
<comment type="caution">
    <text evidence="2">The sequence shown here is derived from an EMBL/GenBank/DDBJ whole genome shotgun (WGS) entry which is preliminary data.</text>
</comment>
<dbReference type="RefSeq" id="WP_054652888.1">
    <property type="nucleotide sequence ID" value="NZ_AZGC01000039.1"/>
</dbReference>
<gene>
    <name evidence="2" type="ORF">FC21_GL001431</name>
</gene>
<proteinExistence type="predicted"/>
<sequence>MNAKPLLENYYNWLKQQYHVKNINQNVSEIVTPFVDELNDNISLYIESIPNQQIRLSDDGYTLNNLEMMGINLTAPRYTLITDIITQFDIQIAQDNILFIEGNENNFPLNEIQIAFCHH</sequence>
<protein>
    <recommendedName>
        <fullName evidence="1">DUF1828 domain-containing protein</fullName>
    </recommendedName>
</protein>
<dbReference type="InterPro" id="IPR014960">
    <property type="entry name" value="DUF1828"/>
</dbReference>
<dbReference type="OrthoDB" id="1321863at2"/>